<comment type="cofactor">
    <cofactor evidence="2">
        <name>FAD</name>
        <dbReference type="ChEBI" id="CHEBI:57692"/>
    </cofactor>
</comment>
<dbReference type="SUPFAM" id="SSF54373">
    <property type="entry name" value="FAD-linked reductases, C-terminal domain"/>
    <property type="match status" value="1"/>
</dbReference>
<evidence type="ECO:0000256" key="1">
    <source>
        <dbReference type="ARBA" id="ARBA00010790"/>
    </source>
</evidence>
<reference evidence="4" key="1">
    <citation type="journal article" date="2021" name="Nat. Commun.">
        <title>Genetic determinants of endophytism in the Arabidopsis root mycobiome.</title>
        <authorList>
            <person name="Mesny F."/>
            <person name="Miyauchi S."/>
            <person name="Thiergart T."/>
            <person name="Pickel B."/>
            <person name="Atanasova L."/>
            <person name="Karlsson M."/>
            <person name="Huettel B."/>
            <person name="Barry K.W."/>
            <person name="Haridas S."/>
            <person name="Chen C."/>
            <person name="Bauer D."/>
            <person name="Andreopoulos W."/>
            <person name="Pangilinan J."/>
            <person name="LaButti K."/>
            <person name="Riley R."/>
            <person name="Lipzen A."/>
            <person name="Clum A."/>
            <person name="Drula E."/>
            <person name="Henrissat B."/>
            <person name="Kohler A."/>
            <person name="Grigoriev I.V."/>
            <person name="Martin F.M."/>
            <person name="Hacquard S."/>
        </authorList>
    </citation>
    <scope>NUCLEOTIDE SEQUENCE</scope>
    <source>
        <strain evidence="4">MPI-CAGE-CH-0235</strain>
    </source>
</reference>
<evidence type="ECO:0000313" key="5">
    <source>
        <dbReference type="Proteomes" id="UP000813444"/>
    </source>
</evidence>
<evidence type="ECO:0000313" key="4">
    <source>
        <dbReference type="EMBL" id="KAH7303949.1"/>
    </source>
</evidence>
<dbReference type="Gene3D" id="3.50.50.60">
    <property type="entry name" value="FAD/NAD(P)-binding domain"/>
    <property type="match status" value="1"/>
</dbReference>
<evidence type="ECO:0000256" key="2">
    <source>
        <dbReference type="PIRSR" id="PIRSR000137-2"/>
    </source>
</evidence>
<feature type="binding site" evidence="2">
    <location>
        <position position="96"/>
    </location>
    <ligand>
        <name>FAD</name>
        <dbReference type="ChEBI" id="CHEBI:57692"/>
    </ligand>
</feature>
<dbReference type="AlphaFoldDB" id="A0A8K0SDZ2"/>
<evidence type="ECO:0000259" key="3">
    <source>
        <dbReference type="PROSITE" id="PS00624"/>
    </source>
</evidence>
<proteinExistence type="inferred from homology"/>
<dbReference type="PROSITE" id="PS00624">
    <property type="entry name" value="GMC_OXRED_2"/>
    <property type="match status" value="1"/>
</dbReference>
<dbReference type="Pfam" id="PF00732">
    <property type="entry name" value="GMC_oxred_N"/>
    <property type="match status" value="1"/>
</dbReference>
<dbReference type="OrthoDB" id="269227at2759"/>
<dbReference type="GO" id="GO:0050660">
    <property type="term" value="F:flavin adenine dinucleotide binding"/>
    <property type="evidence" value="ECO:0007669"/>
    <property type="project" value="InterPro"/>
</dbReference>
<dbReference type="PANTHER" id="PTHR11552:SF78">
    <property type="entry name" value="GLUCOSE-METHANOL-CHOLINE OXIDOREDUCTASE N-TERMINAL DOMAIN-CONTAINING PROTEIN"/>
    <property type="match status" value="1"/>
</dbReference>
<dbReference type="SUPFAM" id="SSF51905">
    <property type="entry name" value="FAD/NAD(P)-binding domain"/>
    <property type="match status" value="1"/>
</dbReference>
<keyword evidence="5" id="KW-1185">Reference proteome</keyword>
<dbReference type="PIRSF" id="PIRSF000137">
    <property type="entry name" value="Alcohol_oxidase"/>
    <property type="match status" value="1"/>
</dbReference>
<dbReference type="PROSITE" id="PS51257">
    <property type="entry name" value="PROKAR_LIPOPROTEIN"/>
    <property type="match status" value="1"/>
</dbReference>
<keyword evidence="2" id="KW-0285">Flavoprotein</keyword>
<comment type="caution">
    <text evidence="4">The sequence shown here is derived from an EMBL/GenBank/DDBJ whole genome shotgun (WGS) entry which is preliminary data.</text>
</comment>
<dbReference type="EMBL" id="JAGPNK010000027">
    <property type="protein sequence ID" value="KAH7303949.1"/>
    <property type="molecule type" value="Genomic_DNA"/>
</dbReference>
<accession>A0A8K0SDZ2</accession>
<name>A0A8K0SDZ2_9HYPO</name>
<feature type="binding site" evidence="2">
    <location>
        <begin position="543"/>
        <end position="544"/>
    </location>
    <ligand>
        <name>FAD</name>
        <dbReference type="ChEBI" id="CHEBI:57692"/>
    </ligand>
</feature>
<dbReference type="InterPro" id="IPR007867">
    <property type="entry name" value="GMC_OxRtase_C"/>
</dbReference>
<dbReference type="InterPro" id="IPR000172">
    <property type="entry name" value="GMC_OxRdtase_N"/>
</dbReference>
<organism evidence="4 5">
    <name type="scientific">Stachybotrys elegans</name>
    <dbReference type="NCBI Taxonomy" id="80388"/>
    <lineage>
        <taxon>Eukaryota</taxon>
        <taxon>Fungi</taxon>
        <taxon>Dikarya</taxon>
        <taxon>Ascomycota</taxon>
        <taxon>Pezizomycotina</taxon>
        <taxon>Sordariomycetes</taxon>
        <taxon>Hypocreomycetidae</taxon>
        <taxon>Hypocreales</taxon>
        <taxon>Stachybotryaceae</taxon>
        <taxon>Stachybotrys</taxon>
    </lineage>
</organism>
<dbReference type="InterPro" id="IPR036188">
    <property type="entry name" value="FAD/NAD-bd_sf"/>
</dbReference>
<sequence>MVLFTKTAEGIDEVDVIIAGGGTAGCIVASRLAEASPDLSILVLEGGADNSNIPTVVNPALYLANLAPTSTTAIFYKSNKAEQLAQREVIVPSGGVLGGGSSINFLLYTRAQKDDFDSWNAPGWSSDELLPFLNKLETYHGPGDEHKHGHNGPIHVSDGPTRVLVSENDFLEAAKRVGYPEIRDLQNLTSNNGFQRWLRYISPDGKRQDTAHTYLHPKLQDKEKYPNLHVVVQAKVLRVLIDDETKHATGVEYIANPAFQAIGIPLTKQPKMTVRARRLVVVSCGACGTPPVLERSGVGNPAVLGRAGIPVVVDLPGVGHDYQDHNIVIYAYRTNLKPDETIDGILSGRDDVENLIATGNKLMGWNAVDVAGKIRPTEDEVDAYGPDFRDAWDRDFKHATNRPLMLTGLANAFLGDQASVPAGQYASIATYTAYPYSRGHMHITGPEHDDRLDFDVGYFSDAHDIDLKKLHWAYKKQREIMRRTKMYRGELAASHPRFPEGSNAACVEIDEEVDVANVKDIKYSAEDDAAIEAWLRENVGTAWHALGTAKMAPREQMGVVKPNLDVHGVTGLKVADLSIPPMNVGANTNNTALMIGEKAADIIIRELGL</sequence>
<feature type="domain" description="Glucose-methanol-choline oxidoreductase N-terminal" evidence="3">
    <location>
        <begin position="285"/>
        <end position="299"/>
    </location>
</feature>
<dbReference type="Gene3D" id="3.30.560.10">
    <property type="entry name" value="Glucose Oxidase, domain 3"/>
    <property type="match status" value="1"/>
</dbReference>
<protein>
    <submittedName>
        <fullName evidence="4">Alcohol oxidase-like protein</fullName>
    </submittedName>
</protein>
<dbReference type="Proteomes" id="UP000813444">
    <property type="component" value="Unassembled WGS sequence"/>
</dbReference>
<dbReference type="GO" id="GO:0016614">
    <property type="term" value="F:oxidoreductase activity, acting on CH-OH group of donors"/>
    <property type="evidence" value="ECO:0007669"/>
    <property type="project" value="InterPro"/>
</dbReference>
<comment type="similarity">
    <text evidence="1">Belongs to the GMC oxidoreductase family.</text>
</comment>
<keyword evidence="2" id="KW-0274">FAD</keyword>
<gene>
    <name evidence="4" type="ORF">B0I35DRAFT_383340</name>
</gene>
<dbReference type="Pfam" id="PF05199">
    <property type="entry name" value="GMC_oxred_C"/>
    <property type="match status" value="1"/>
</dbReference>
<dbReference type="PANTHER" id="PTHR11552">
    <property type="entry name" value="GLUCOSE-METHANOL-CHOLINE GMC OXIDOREDUCTASE"/>
    <property type="match status" value="1"/>
</dbReference>
<dbReference type="InterPro" id="IPR012132">
    <property type="entry name" value="GMC_OxRdtase"/>
</dbReference>
<feature type="binding site" evidence="2">
    <location>
        <position position="236"/>
    </location>
    <ligand>
        <name>FAD</name>
        <dbReference type="ChEBI" id="CHEBI:57692"/>
    </ligand>
</feature>